<sequence>MGIVGSGTVTAGVNTGVTWSTEAYTSALSHYIMQRASTREV</sequence>
<evidence type="ECO:0000313" key="2">
    <source>
        <dbReference type="EMBL" id="ETM49260.1"/>
    </source>
</evidence>
<proteinExistence type="predicted"/>
<protein>
    <submittedName>
        <fullName evidence="2">Uncharacterized protein</fullName>
    </submittedName>
</protein>
<name>W2NL48_PHYNI</name>
<dbReference type="Proteomes" id="UP000054532">
    <property type="component" value="Unassembled WGS sequence"/>
</dbReference>
<dbReference type="EMBL" id="KI692192">
    <property type="protein sequence ID" value="ETM49260.1"/>
    <property type="molecule type" value="Genomic_DNA"/>
</dbReference>
<organism evidence="2">
    <name type="scientific">Phytophthora nicotianae</name>
    <name type="common">Potato buckeye rot agent</name>
    <name type="synonym">Phytophthora parasitica</name>
    <dbReference type="NCBI Taxonomy" id="4792"/>
    <lineage>
        <taxon>Eukaryota</taxon>
        <taxon>Sar</taxon>
        <taxon>Stramenopiles</taxon>
        <taxon>Oomycota</taxon>
        <taxon>Peronosporomycetes</taxon>
        <taxon>Peronosporales</taxon>
        <taxon>Peronosporaceae</taxon>
        <taxon>Phytophthora</taxon>
    </lineage>
</organism>
<evidence type="ECO:0000313" key="1">
    <source>
        <dbReference type="EMBL" id="ETL96085.1"/>
    </source>
</evidence>
<dbReference type="AlphaFoldDB" id="W2NL48"/>
<dbReference type="EMBL" id="KI678942">
    <property type="protein sequence ID" value="ETL96085.1"/>
    <property type="molecule type" value="Genomic_DNA"/>
</dbReference>
<reference evidence="1" key="1">
    <citation type="submission" date="2013-11" db="EMBL/GenBank/DDBJ databases">
        <title>The Genome Sequence of Phytophthora parasitica CHvinca01.</title>
        <authorList>
            <consortium name="The Broad Institute Genomics Platform"/>
            <person name="Russ C."/>
            <person name="Tyler B."/>
            <person name="Panabieres F."/>
            <person name="Shan W."/>
            <person name="Tripathy S."/>
            <person name="Grunwald N."/>
            <person name="Machado M."/>
            <person name="Johnson C.S."/>
            <person name="Arredondo F."/>
            <person name="Hong C."/>
            <person name="Coffey M."/>
            <person name="Young S.K."/>
            <person name="Zeng Q."/>
            <person name="Gargeya S."/>
            <person name="Fitzgerald M."/>
            <person name="Abouelleil A."/>
            <person name="Alvarado L."/>
            <person name="Chapman S.B."/>
            <person name="Gainer-Dewar J."/>
            <person name="Goldberg J."/>
            <person name="Griggs A."/>
            <person name="Gujja S."/>
            <person name="Hansen M."/>
            <person name="Howarth C."/>
            <person name="Imamovic A."/>
            <person name="Ireland A."/>
            <person name="Larimer J."/>
            <person name="McCowan C."/>
            <person name="Murphy C."/>
            <person name="Pearson M."/>
            <person name="Poon T.W."/>
            <person name="Priest M."/>
            <person name="Roberts A."/>
            <person name="Saif S."/>
            <person name="Shea T."/>
            <person name="Sykes S."/>
            <person name="Wortman J."/>
            <person name="Nusbaum C."/>
            <person name="Birren B."/>
        </authorList>
    </citation>
    <scope>NUCLEOTIDE SEQUENCE [LARGE SCALE GENOMIC DNA]</scope>
    <source>
        <strain evidence="1">CHvinca01</strain>
    </source>
</reference>
<feature type="non-terminal residue" evidence="2">
    <location>
        <position position="41"/>
    </location>
</feature>
<accession>W2NL48</accession>
<reference evidence="2" key="2">
    <citation type="submission" date="2013-11" db="EMBL/GenBank/DDBJ databases">
        <title>The Genome Sequence of Phytophthora parasitica IAC_01/95.</title>
        <authorList>
            <consortium name="The Broad Institute Genomics Platform"/>
            <person name="Russ C."/>
            <person name="Tyler B."/>
            <person name="Panabieres F."/>
            <person name="Shan W."/>
            <person name="Tripathy S."/>
            <person name="Grunwald N."/>
            <person name="Machado M."/>
            <person name="Johnson C.S."/>
            <person name="Arredondo F."/>
            <person name="Hong C."/>
            <person name="Coffey M."/>
            <person name="Young S.K."/>
            <person name="Zeng Q."/>
            <person name="Gargeya S."/>
            <person name="Fitzgerald M."/>
            <person name="Abouelleil A."/>
            <person name="Alvarado L."/>
            <person name="Chapman S.B."/>
            <person name="Gainer-Dewar J."/>
            <person name="Goldberg J."/>
            <person name="Griggs A."/>
            <person name="Gujja S."/>
            <person name="Hansen M."/>
            <person name="Howarth C."/>
            <person name="Imamovic A."/>
            <person name="Ireland A."/>
            <person name="Larimer J."/>
            <person name="McCowan C."/>
            <person name="Murphy C."/>
            <person name="Pearson M."/>
            <person name="Poon T.W."/>
            <person name="Priest M."/>
            <person name="Roberts A."/>
            <person name="Saif S."/>
            <person name="Shea T."/>
            <person name="Sykes S."/>
            <person name="Wortman J."/>
            <person name="Nusbaum C."/>
            <person name="Birren B."/>
        </authorList>
    </citation>
    <scope>NUCLEOTIDE SEQUENCE [LARGE SCALE GENOMIC DNA]</scope>
    <source>
        <strain evidence="2">IAC_01/95</strain>
    </source>
</reference>
<gene>
    <name evidence="2" type="ORF">L914_06379</name>
    <name evidence="1" type="ORF">L917_06270</name>
</gene>
<dbReference type="Proteomes" id="UP000054423">
    <property type="component" value="Unassembled WGS sequence"/>
</dbReference>